<dbReference type="STRING" id="1839801.Dform_01814"/>
<dbReference type="PANTHER" id="PTHR42685">
    <property type="entry name" value="GERANYLGERANYL DIPHOSPHATE REDUCTASE"/>
    <property type="match status" value="1"/>
</dbReference>
<dbReference type="NCBIfam" id="TIGR02032">
    <property type="entry name" value="GG-red-SF"/>
    <property type="match status" value="1"/>
</dbReference>
<dbReference type="EMBL" id="CP018258">
    <property type="protein sequence ID" value="APV45133.1"/>
    <property type="molecule type" value="Genomic_DNA"/>
</dbReference>
<dbReference type="SUPFAM" id="SSF51905">
    <property type="entry name" value="FAD/NAD(P)-binding domain"/>
    <property type="match status" value="1"/>
</dbReference>
<protein>
    <submittedName>
        <fullName evidence="1">Geranylgeranyl reductase family</fullName>
    </submittedName>
</protein>
<evidence type="ECO:0000313" key="2">
    <source>
        <dbReference type="Proteomes" id="UP000185934"/>
    </source>
</evidence>
<name>A0A1P8F9L1_9CHLR</name>
<reference evidence="2" key="1">
    <citation type="submission" date="2016-11" db="EMBL/GenBank/DDBJ databases">
        <title>Dehalogenimonas formicexedens sp. nov., a chlorinated alkane respiring bacterium isolated from contaminated groundwater.</title>
        <authorList>
            <person name="Key T.A."/>
            <person name="Bowman K.S."/>
            <person name="Lee I."/>
            <person name="Chun J."/>
            <person name="Albuquerque L."/>
            <person name="da Costa M.S."/>
            <person name="Rainey F.A."/>
            <person name="Moe W.M."/>
        </authorList>
    </citation>
    <scope>NUCLEOTIDE SEQUENCE [LARGE SCALE GENOMIC DNA]</scope>
    <source>
        <strain evidence="2">NSZ-14</strain>
    </source>
</reference>
<dbReference type="PANTHER" id="PTHR42685:SF18">
    <property type="entry name" value="DIGERANYLGERANYLGLYCEROPHOSPHOLIPID REDUCTASE"/>
    <property type="match status" value="1"/>
</dbReference>
<dbReference type="InterPro" id="IPR036188">
    <property type="entry name" value="FAD/NAD-bd_sf"/>
</dbReference>
<keyword evidence="2" id="KW-1185">Reference proteome</keyword>
<dbReference type="RefSeq" id="WP_076004715.1">
    <property type="nucleotide sequence ID" value="NZ_CP018258.1"/>
</dbReference>
<dbReference type="PRINTS" id="PR00420">
    <property type="entry name" value="RNGMNOXGNASE"/>
</dbReference>
<accession>A0A1P8F9L1</accession>
<organism evidence="1 2">
    <name type="scientific">Dehalogenimonas formicexedens</name>
    <dbReference type="NCBI Taxonomy" id="1839801"/>
    <lineage>
        <taxon>Bacteria</taxon>
        <taxon>Bacillati</taxon>
        <taxon>Chloroflexota</taxon>
        <taxon>Dehalococcoidia</taxon>
        <taxon>Dehalococcoidales</taxon>
        <taxon>Dehalococcoidaceae</taxon>
        <taxon>Dehalogenimonas</taxon>
    </lineage>
</organism>
<dbReference type="AlphaFoldDB" id="A0A1P8F9L1"/>
<evidence type="ECO:0000313" key="1">
    <source>
        <dbReference type="EMBL" id="APV45133.1"/>
    </source>
</evidence>
<dbReference type="KEGG" id="dfo:Dform_01814"/>
<dbReference type="Gene3D" id="3.50.50.60">
    <property type="entry name" value="FAD/NAD(P)-binding domain"/>
    <property type="match status" value="1"/>
</dbReference>
<dbReference type="Pfam" id="PF05834">
    <property type="entry name" value="Lycopene_cycl"/>
    <property type="match status" value="1"/>
</dbReference>
<gene>
    <name evidence="1" type="ORF">Dform_01814</name>
</gene>
<dbReference type="InterPro" id="IPR011777">
    <property type="entry name" value="Geranylgeranyl_Rdtase_fam"/>
</dbReference>
<proteinExistence type="predicted"/>
<dbReference type="OrthoDB" id="9806565at2"/>
<dbReference type="Proteomes" id="UP000185934">
    <property type="component" value="Chromosome"/>
</dbReference>
<dbReference type="InterPro" id="IPR050407">
    <property type="entry name" value="Geranylgeranyl_reductase"/>
</dbReference>
<dbReference type="GO" id="GO:0016628">
    <property type="term" value="F:oxidoreductase activity, acting on the CH-CH group of donors, NAD or NADP as acceptor"/>
    <property type="evidence" value="ECO:0007669"/>
    <property type="project" value="InterPro"/>
</dbReference>
<sequence length="382" mass="41700">MSETDADIIVIGAGPAGSRVARQLALQGHDVILLEKRQTLGEPVCCTGIVSTQCVAEFSIDPDLIMHRFSGALIHSPSGEIVPIRRSTIQAVAIDRAAFDRRMTEKAQAAGARLMLGTTANYLDIQPDRVVVAVFRNQEQRHLTARAVVVAAGLTQKLTPQLGLVTIKDFAVGVQLDVEGADVSEIEIFSGKSLAPGFFAWLVPTSPGHAKLGMIVRHQPMASILRLISLLATKRRGFVPAGKPVCRPIPLNHLRKSYTDRLLVVGDAAGQVKTTTGGGLYYGLLCADIAASTLHQGLLGDRLRSTDLKCYERAWLDRLGREMLVGRLARNVFRHLGDHQLDGLMRRTQESGLMAKLLVDDRLSFDWHSPAILRLVTGLFRR</sequence>